<dbReference type="AlphaFoldDB" id="A0A0E9RMV5"/>
<sequence length="51" mass="6110">MCKNHRQVWLHSKGIMVPQNIKHKKDFKIKRNIKNHCVHQLHDQGDKDEPA</sequence>
<protein>
    <submittedName>
        <fullName evidence="1">Uncharacterized protein</fullName>
    </submittedName>
</protein>
<dbReference type="EMBL" id="GBXM01078091">
    <property type="protein sequence ID" value="JAH30486.1"/>
    <property type="molecule type" value="Transcribed_RNA"/>
</dbReference>
<reference evidence="1" key="2">
    <citation type="journal article" date="2015" name="Fish Shellfish Immunol.">
        <title>Early steps in the European eel (Anguilla anguilla)-Vibrio vulnificus interaction in the gills: Role of the RtxA13 toxin.</title>
        <authorList>
            <person name="Callol A."/>
            <person name="Pajuelo D."/>
            <person name="Ebbesson L."/>
            <person name="Teles M."/>
            <person name="MacKenzie S."/>
            <person name="Amaro C."/>
        </authorList>
    </citation>
    <scope>NUCLEOTIDE SEQUENCE</scope>
</reference>
<evidence type="ECO:0000313" key="1">
    <source>
        <dbReference type="EMBL" id="JAH30486.1"/>
    </source>
</evidence>
<organism evidence="1">
    <name type="scientific">Anguilla anguilla</name>
    <name type="common">European freshwater eel</name>
    <name type="synonym">Muraena anguilla</name>
    <dbReference type="NCBI Taxonomy" id="7936"/>
    <lineage>
        <taxon>Eukaryota</taxon>
        <taxon>Metazoa</taxon>
        <taxon>Chordata</taxon>
        <taxon>Craniata</taxon>
        <taxon>Vertebrata</taxon>
        <taxon>Euteleostomi</taxon>
        <taxon>Actinopterygii</taxon>
        <taxon>Neopterygii</taxon>
        <taxon>Teleostei</taxon>
        <taxon>Anguilliformes</taxon>
        <taxon>Anguillidae</taxon>
        <taxon>Anguilla</taxon>
    </lineage>
</organism>
<accession>A0A0E9RMV5</accession>
<proteinExistence type="predicted"/>
<reference evidence="1" key="1">
    <citation type="submission" date="2014-11" db="EMBL/GenBank/DDBJ databases">
        <authorList>
            <person name="Amaro Gonzalez C."/>
        </authorList>
    </citation>
    <scope>NUCLEOTIDE SEQUENCE</scope>
</reference>
<name>A0A0E9RMV5_ANGAN</name>